<dbReference type="EMBL" id="CAMXCT030000661">
    <property type="protein sequence ID" value="CAL4769091.1"/>
    <property type="molecule type" value="Genomic_DNA"/>
</dbReference>
<keyword evidence="3" id="KW-1185">Reference proteome</keyword>
<gene>
    <name evidence="1" type="ORF">C1SCF055_LOCUS9539</name>
</gene>
<dbReference type="Proteomes" id="UP001152797">
    <property type="component" value="Unassembled WGS sequence"/>
</dbReference>
<proteinExistence type="predicted"/>
<protein>
    <submittedName>
        <fullName evidence="2">GPS domain-containing protein</fullName>
    </submittedName>
</protein>
<feature type="non-terminal residue" evidence="1">
    <location>
        <position position="145"/>
    </location>
</feature>
<dbReference type="AlphaFoldDB" id="A0A9P1BYG0"/>
<accession>A0A9P1BYG0</accession>
<organism evidence="1">
    <name type="scientific">Cladocopium goreaui</name>
    <dbReference type="NCBI Taxonomy" id="2562237"/>
    <lineage>
        <taxon>Eukaryota</taxon>
        <taxon>Sar</taxon>
        <taxon>Alveolata</taxon>
        <taxon>Dinophyceae</taxon>
        <taxon>Suessiales</taxon>
        <taxon>Symbiodiniaceae</taxon>
        <taxon>Cladocopium</taxon>
    </lineage>
</organism>
<evidence type="ECO:0000313" key="1">
    <source>
        <dbReference type="EMBL" id="CAI3981779.1"/>
    </source>
</evidence>
<evidence type="ECO:0000313" key="2">
    <source>
        <dbReference type="EMBL" id="CAL4769091.1"/>
    </source>
</evidence>
<dbReference type="EMBL" id="CAMXCT020000661">
    <property type="protein sequence ID" value="CAL1135154.1"/>
    <property type="molecule type" value="Genomic_DNA"/>
</dbReference>
<reference evidence="2 3" key="2">
    <citation type="submission" date="2024-05" db="EMBL/GenBank/DDBJ databases">
        <authorList>
            <person name="Chen Y."/>
            <person name="Shah S."/>
            <person name="Dougan E. K."/>
            <person name="Thang M."/>
            <person name="Chan C."/>
        </authorList>
    </citation>
    <scope>NUCLEOTIDE SEQUENCE [LARGE SCALE GENOMIC DNA]</scope>
</reference>
<comment type="caution">
    <text evidence="1">The sequence shown here is derived from an EMBL/GenBank/DDBJ whole genome shotgun (WGS) entry which is preliminary data.</text>
</comment>
<reference evidence="1" key="1">
    <citation type="submission" date="2022-10" db="EMBL/GenBank/DDBJ databases">
        <authorList>
            <person name="Chen Y."/>
            <person name="Dougan E. K."/>
            <person name="Chan C."/>
            <person name="Rhodes N."/>
            <person name="Thang M."/>
        </authorList>
    </citation>
    <scope>NUCLEOTIDE SEQUENCE</scope>
</reference>
<sequence length="145" mass="15400">MSAAATCYGYDDVASTAPYVVGLQDTKSGWCRMRSAINPLGNQSVTLPADTQLLNLTHWLVYSSSSLAEQSTPATVLIEDHNATVGTISFVGTDLNMDVVNGSLVWQEPADLHCLETFVVYIAADAFGTGRSLLGESPVGSNQLE</sequence>
<dbReference type="OrthoDB" id="410531at2759"/>
<name>A0A9P1BYG0_9DINO</name>
<evidence type="ECO:0000313" key="3">
    <source>
        <dbReference type="Proteomes" id="UP001152797"/>
    </source>
</evidence>
<dbReference type="EMBL" id="CAMXCT010000661">
    <property type="protein sequence ID" value="CAI3981779.1"/>
    <property type="molecule type" value="Genomic_DNA"/>
</dbReference>